<reference evidence="12" key="2">
    <citation type="submission" date="2025-08" db="UniProtKB">
        <authorList>
            <consortium name="Ensembl"/>
        </authorList>
    </citation>
    <scope>IDENTIFICATION</scope>
</reference>
<evidence type="ECO:0000313" key="13">
    <source>
        <dbReference type="Proteomes" id="UP000002280"/>
    </source>
</evidence>
<evidence type="ECO:0000256" key="5">
    <source>
        <dbReference type="ARBA" id="ARBA00023069"/>
    </source>
</evidence>
<evidence type="ECO:0000256" key="6">
    <source>
        <dbReference type="ARBA" id="ARBA00023212"/>
    </source>
</evidence>
<keyword evidence="11" id="KW-0175">Coiled coil</keyword>
<dbReference type="Proteomes" id="UP000002280">
    <property type="component" value="Chromosome 1"/>
</dbReference>
<comment type="subcellular location">
    <subcellularLocation>
        <location evidence="1">Cytoplasm</location>
        <location evidence="1">Cytoskeleton</location>
        <location evidence="1">Flagellum axoneme</location>
    </subcellularLocation>
</comment>
<dbReference type="InterPro" id="IPR007858">
    <property type="entry name" value="Dpy-30_motif"/>
</dbReference>
<dbReference type="RefSeq" id="XP_007478575.1">
    <property type="nucleotide sequence ID" value="XM_007478513.2"/>
</dbReference>
<protein>
    <recommendedName>
        <fullName evidence="10">DPY30 domain-containing protein 1</fullName>
    </recommendedName>
</protein>
<gene>
    <name evidence="12" type="primary">DYDC1</name>
</gene>
<comment type="function">
    <text evidence="8">Functions as part of axonemal radial spoke complexes that play an important part in the motility of sperm and cilia. Plays a crucial role during acrosome biogenesis.</text>
</comment>
<dbReference type="AlphaFoldDB" id="F7EMW4"/>
<sequence>METRYLKRCLGRCLSQALAEVAKYRPLDPIEYIAFWIYKYKKNLDMEEVRQVEQAELEEAQELARVEREMLERLKQEELLLQQQKLELEMQEKERLRLEAEEKARREMEKKEKLILEELGKGGLNKTLAEISDRYGAPNLTRVEELEEPSISDAALDVEKEDE</sequence>
<dbReference type="PANTHER" id="PTHR23356">
    <property type="entry name" value="DPY30-RELATED"/>
    <property type="match status" value="1"/>
</dbReference>
<name>F7EMW4_MONDO</name>
<evidence type="ECO:0000313" key="12">
    <source>
        <dbReference type="Ensembl" id="ENSMODP00000001864.4"/>
    </source>
</evidence>
<dbReference type="InParanoid" id="F7EMW4"/>
<evidence type="ECO:0000256" key="1">
    <source>
        <dbReference type="ARBA" id="ARBA00004611"/>
    </source>
</evidence>
<keyword evidence="4" id="KW-0282">Flagellum</keyword>
<dbReference type="FunFam" id="1.20.890.10:FF:000009">
    <property type="entry name" value="DPY30 domain-containing protein 1"/>
    <property type="match status" value="1"/>
</dbReference>
<evidence type="ECO:0000256" key="10">
    <source>
        <dbReference type="ARBA" id="ARBA00068754"/>
    </source>
</evidence>
<evidence type="ECO:0000256" key="9">
    <source>
        <dbReference type="ARBA" id="ARBA00062391"/>
    </source>
</evidence>
<evidence type="ECO:0000256" key="11">
    <source>
        <dbReference type="SAM" id="Coils"/>
    </source>
</evidence>
<keyword evidence="3" id="KW-0963">Cytoplasm</keyword>
<dbReference type="FunCoup" id="F7EMW4">
    <property type="interactions" value="10"/>
</dbReference>
<dbReference type="Ensembl" id="ENSMODT00000001904.4">
    <property type="protein sequence ID" value="ENSMODP00000001864.4"/>
    <property type="gene ID" value="ENSMODG00000001532.4"/>
</dbReference>
<evidence type="ECO:0000256" key="8">
    <source>
        <dbReference type="ARBA" id="ARBA00058296"/>
    </source>
</evidence>
<keyword evidence="7" id="KW-0966">Cell projection</keyword>
<dbReference type="Bgee" id="ENSMODG00000001532">
    <property type="expression patterns" value="Expressed in ovary and 12 other cell types or tissues"/>
</dbReference>
<dbReference type="InterPro" id="IPR049630">
    <property type="entry name" value="DYDC-like_DD"/>
</dbReference>
<dbReference type="InterPro" id="IPR037856">
    <property type="entry name" value="Sdc1/DPY30"/>
</dbReference>
<dbReference type="OMA" id="ELMFQQQ"/>
<reference evidence="12 13" key="1">
    <citation type="journal article" date="2007" name="Nature">
        <title>Genome of the marsupial Monodelphis domestica reveals innovation in non-coding sequences.</title>
        <authorList>
            <person name="Mikkelsen T.S."/>
            <person name="Wakefield M.J."/>
            <person name="Aken B."/>
            <person name="Amemiya C.T."/>
            <person name="Chang J.L."/>
            <person name="Duke S."/>
            <person name="Garber M."/>
            <person name="Gentles A.J."/>
            <person name="Goodstadt L."/>
            <person name="Heger A."/>
            <person name="Jurka J."/>
            <person name="Kamal M."/>
            <person name="Mauceli E."/>
            <person name="Searle S.M."/>
            <person name="Sharpe T."/>
            <person name="Baker M.L."/>
            <person name="Batzer M.A."/>
            <person name="Benos P.V."/>
            <person name="Belov K."/>
            <person name="Clamp M."/>
            <person name="Cook A."/>
            <person name="Cuff J."/>
            <person name="Das R."/>
            <person name="Davidow L."/>
            <person name="Deakin J.E."/>
            <person name="Fazzari M.J."/>
            <person name="Glass J.L."/>
            <person name="Grabherr M."/>
            <person name="Greally J.M."/>
            <person name="Gu W."/>
            <person name="Hore T.A."/>
            <person name="Huttley G.A."/>
            <person name="Kleber M."/>
            <person name="Jirtle R.L."/>
            <person name="Koina E."/>
            <person name="Lee J.T."/>
            <person name="Mahony S."/>
            <person name="Marra M.A."/>
            <person name="Miller R.D."/>
            <person name="Nicholls R.D."/>
            <person name="Oda M."/>
            <person name="Papenfuss A.T."/>
            <person name="Parra Z.E."/>
            <person name="Pollock D.D."/>
            <person name="Ray D.A."/>
            <person name="Schein J.E."/>
            <person name="Speed T.P."/>
            <person name="Thompson K."/>
            <person name="VandeBerg J.L."/>
            <person name="Wade C.M."/>
            <person name="Walker J.A."/>
            <person name="Waters P.D."/>
            <person name="Webber C."/>
            <person name="Weidman J.R."/>
            <person name="Xie X."/>
            <person name="Zody M.C."/>
            <person name="Baldwin J."/>
            <person name="Abdouelleil A."/>
            <person name="Abdulkadir J."/>
            <person name="Abebe A."/>
            <person name="Abera B."/>
            <person name="Abreu J."/>
            <person name="Acer S.C."/>
            <person name="Aftuck L."/>
            <person name="Alexander A."/>
            <person name="An P."/>
            <person name="Anderson E."/>
            <person name="Anderson S."/>
            <person name="Arachi H."/>
            <person name="Azer M."/>
            <person name="Bachantsang P."/>
            <person name="Barry A."/>
            <person name="Bayul T."/>
            <person name="Berlin A."/>
            <person name="Bessette D."/>
            <person name="Bloom T."/>
            <person name="Bloom T."/>
            <person name="Boguslavskiy L."/>
            <person name="Bonnet C."/>
            <person name="Boukhgalter B."/>
            <person name="Bourzgui I."/>
            <person name="Brown A."/>
            <person name="Cahill P."/>
            <person name="Channer S."/>
            <person name="Cheshatsang Y."/>
            <person name="Chuda L."/>
            <person name="Citroen M."/>
            <person name="Collymore A."/>
            <person name="Cooke P."/>
            <person name="Costello M."/>
            <person name="D'Aco K."/>
            <person name="Daza R."/>
            <person name="De Haan G."/>
            <person name="DeGray S."/>
            <person name="DeMaso C."/>
            <person name="Dhargay N."/>
            <person name="Dooley K."/>
            <person name="Dooley E."/>
            <person name="Doricent M."/>
            <person name="Dorje P."/>
            <person name="Dorjee K."/>
            <person name="Dupes A."/>
            <person name="Elong R."/>
            <person name="Falk J."/>
            <person name="Farina A."/>
            <person name="Faro S."/>
            <person name="Ferguson D."/>
            <person name="Fisher S."/>
            <person name="Foley C.D."/>
            <person name="Franke A."/>
            <person name="Friedrich D."/>
            <person name="Gadbois L."/>
            <person name="Gearin G."/>
            <person name="Gearin C.R."/>
            <person name="Giannoukos G."/>
            <person name="Goode T."/>
            <person name="Graham J."/>
            <person name="Grandbois E."/>
            <person name="Grewal S."/>
            <person name="Gyaltsen K."/>
            <person name="Hafez N."/>
            <person name="Hagos B."/>
            <person name="Hall J."/>
            <person name="Henson C."/>
            <person name="Hollinger A."/>
            <person name="Honan T."/>
            <person name="Huard M.D."/>
            <person name="Hughes L."/>
            <person name="Hurhula B."/>
            <person name="Husby M.E."/>
            <person name="Kamat A."/>
            <person name="Kanga B."/>
            <person name="Kashin S."/>
            <person name="Khazanovich D."/>
            <person name="Kisner P."/>
            <person name="Lance K."/>
            <person name="Lara M."/>
            <person name="Lee W."/>
            <person name="Lennon N."/>
            <person name="Letendre F."/>
            <person name="LeVine R."/>
            <person name="Lipovsky A."/>
            <person name="Liu X."/>
            <person name="Liu J."/>
            <person name="Liu S."/>
            <person name="Lokyitsang T."/>
            <person name="Lokyitsang Y."/>
            <person name="Lubonja R."/>
            <person name="Lui A."/>
            <person name="MacDonald P."/>
            <person name="Magnisalis V."/>
            <person name="Maru K."/>
            <person name="Matthews C."/>
            <person name="McCusker W."/>
            <person name="McDonough S."/>
            <person name="Mehta T."/>
            <person name="Meldrim J."/>
            <person name="Meneus L."/>
            <person name="Mihai O."/>
            <person name="Mihalev A."/>
            <person name="Mihova T."/>
            <person name="Mittelman R."/>
            <person name="Mlenga V."/>
            <person name="Montmayeur A."/>
            <person name="Mulrain L."/>
            <person name="Navidi A."/>
            <person name="Naylor J."/>
            <person name="Negash T."/>
            <person name="Nguyen T."/>
            <person name="Nguyen N."/>
            <person name="Nicol R."/>
            <person name="Norbu C."/>
            <person name="Norbu N."/>
            <person name="Novod N."/>
            <person name="O'Neill B."/>
            <person name="Osman S."/>
            <person name="Markiewicz E."/>
            <person name="Oyono O.L."/>
            <person name="Patti C."/>
            <person name="Phunkhang P."/>
            <person name="Pierre F."/>
            <person name="Priest M."/>
            <person name="Raghuraman S."/>
            <person name="Rege F."/>
            <person name="Reyes R."/>
            <person name="Rise C."/>
            <person name="Rogov P."/>
            <person name="Ross K."/>
            <person name="Ryan E."/>
            <person name="Settipalli S."/>
            <person name="Shea T."/>
            <person name="Sherpa N."/>
            <person name="Shi L."/>
            <person name="Shih D."/>
            <person name="Sparrow T."/>
            <person name="Spaulding J."/>
            <person name="Stalker J."/>
            <person name="Stange-Thomann N."/>
            <person name="Stavropoulos S."/>
            <person name="Stone C."/>
            <person name="Strader C."/>
            <person name="Tesfaye S."/>
            <person name="Thomson T."/>
            <person name="Thoulutsang Y."/>
            <person name="Thoulutsang D."/>
            <person name="Topham K."/>
            <person name="Topping I."/>
            <person name="Tsamla T."/>
            <person name="Vassiliev H."/>
            <person name="Vo A."/>
            <person name="Wangchuk T."/>
            <person name="Wangdi T."/>
            <person name="Weiand M."/>
            <person name="Wilkinson J."/>
            <person name="Wilson A."/>
            <person name="Yadav S."/>
            <person name="Young G."/>
            <person name="Yu Q."/>
            <person name="Zembek L."/>
            <person name="Zhong D."/>
            <person name="Zimmer A."/>
            <person name="Zwirko Z."/>
            <person name="Jaffe D.B."/>
            <person name="Alvarez P."/>
            <person name="Brockman W."/>
            <person name="Butler J."/>
            <person name="Chin C."/>
            <person name="Gnerre S."/>
            <person name="MacCallum I."/>
            <person name="Graves J.A."/>
            <person name="Ponting C.P."/>
            <person name="Breen M."/>
            <person name="Samollow P.B."/>
            <person name="Lander E.S."/>
            <person name="Lindblad-Toh K."/>
        </authorList>
    </citation>
    <scope>NUCLEOTIDE SEQUENCE [LARGE SCALE GENOMIC DNA]</scope>
</reference>
<accession>F7EMW4</accession>
<dbReference type="STRING" id="13616.ENSMODP00000001864"/>
<proteinExistence type="inferred from homology"/>
<dbReference type="eggNOG" id="ENOG502S3U3">
    <property type="taxonomic scope" value="Eukaryota"/>
</dbReference>
<dbReference type="HOGENOM" id="CLU_117703_1_0_1"/>
<evidence type="ECO:0000256" key="3">
    <source>
        <dbReference type="ARBA" id="ARBA00022490"/>
    </source>
</evidence>
<comment type="similarity">
    <text evidence="2">Belongs to the dpy-30 family.</text>
</comment>
<dbReference type="CTD" id="143241"/>
<keyword evidence="6" id="KW-0206">Cytoskeleton</keyword>
<keyword evidence="13" id="KW-1185">Reference proteome</keyword>
<evidence type="ECO:0000256" key="2">
    <source>
        <dbReference type="ARBA" id="ARBA00010849"/>
    </source>
</evidence>
<organism evidence="12 13">
    <name type="scientific">Monodelphis domestica</name>
    <name type="common">Gray short-tailed opossum</name>
    <dbReference type="NCBI Taxonomy" id="13616"/>
    <lineage>
        <taxon>Eukaryota</taxon>
        <taxon>Metazoa</taxon>
        <taxon>Chordata</taxon>
        <taxon>Craniata</taxon>
        <taxon>Vertebrata</taxon>
        <taxon>Euteleostomi</taxon>
        <taxon>Mammalia</taxon>
        <taxon>Metatheria</taxon>
        <taxon>Didelphimorphia</taxon>
        <taxon>Didelphidae</taxon>
        <taxon>Monodelphis</taxon>
    </lineage>
</organism>
<keyword evidence="5" id="KW-0969">Cilium</keyword>
<dbReference type="CDD" id="cd22966">
    <property type="entry name" value="DD_DYDC-like"/>
    <property type="match status" value="1"/>
</dbReference>
<feature type="coiled-coil region" evidence="11">
    <location>
        <begin position="43"/>
        <end position="118"/>
    </location>
</feature>
<comment type="subunit">
    <text evidence="9">Component of the axonemal radial spoke complex 1 (RS1), at least composed of spoke head proteins RSPH1, RSPH3, RSPH9 and the cilia-specific component RSPH4A or sperm-specific component RSPH6A, spoke stalk proteins RSPH14, DNAJB13, DYDC1, ROPN1L and NME5, and the anchor protein IQUB. Interacts with SH3GL3.</text>
</comment>
<evidence type="ECO:0000256" key="7">
    <source>
        <dbReference type="ARBA" id="ARBA00023273"/>
    </source>
</evidence>
<dbReference type="OrthoDB" id="432281at2759"/>
<evidence type="ECO:0000256" key="4">
    <source>
        <dbReference type="ARBA" id="ARBA00022846"/>
    </source>
</evidence>
<reference evidence="12" key="3">
    <citation type="submission" date="2025-09" db="UniProtKB">
        <authorList>
            <consortium name="Ensembl"/>
        </authorList>
    </citation>
    <scope>IDENTIFICATION</scope>
</reference>
<dbReference type="GeneID" id="100016654"/>
<dbReference type="GeneTree" id="ENSGT00940000161631"/>
<dbReference type="Gene3D" id="1.20.890.10">
    <property type="entry name" value="cAMP-dependent protein kinase regulatory subunit, dimerization-anchoring domain"/>
    <property type="match status" value="1"/>
</dbReference>
<dbReference type="GO" id="GO:0048188">
    <property type="term" value="C:Set1C/COMPASS complex"/>
    <property type="evidence" value="ECO:0007669"/>
    <property type="project" value="InterPro"/>
</dbReference>
<dbReference type="Pfam" id="PF05186">
    <property type="entry name" value="Dpy-30"/>
    <property type="match status" value="1"/>
</dbReference>
<dbReference type="PANTHER" id="PTHR23356:SF16">
    <property type="entry name" value="DPY30 DOMAIN CONTAINING 2"/>
    <property type="match status" value="1"/>
</dbReference>